<keyword evidence="2" id="KW-0963">Cytoplasm</keyword>
<comment type="subcellular location">
    <subcellularLocation>
        <location evidence="1">Cytoplasm</location>
    </subcellularLocation>
</comment>
<evidence type="ECO:0000313" key="5">
    <source>
        <dbReference type="EMBL" id="GID51420.1"/>
    </source>
</evidence>
<proteinExistence type="predicted"/>
<accession>A0ABQ3WZ61</accession>
<dbReference type="PANTHER" id="PTHR42749">
    <property type="entry name" value="CELL SHAPE-DETERMINING PROTEIN MREB"/>
    <property type="match status" value="1"/>
</dbReference>
<dbReference type="EMBL" id="BOMF01000182">
    <property type="protein sequence ID" value="GID51420.1"/>
    <property type="molecule type" value="Genomic_DNA"/>
</dbReference>
<keyword evidence="4" id="KW-0067">ATP-binding</keyword>
<evidence type="ECO:0000256" key="1">
    <source>
        <dbReference type="ARBA" id="ARBA00004496"/>
    </source>
</evidence>
<protein>
    <recommendedName>
        <fullName evidence="6">Rod shape-determining protein MreB</fullName>
    </recommendedName>
</protein>
<evidence type="ECO:0000256" key="2">
    <source>
        <dbReference type="ARBA" id="ARBA00022490"/>
    </source>
</evidence>
<dbReference type="Gene3D" id="3.30.420.40">
    <property type="match status" value="1"/>
</dbReference>
<dbReference type="InterPro" id="IPR043129">
    <property type="entry name" value="ATPase_NBD"/>
</dbReference>
<dbReference type="InterPro" id="IPR056546">
    <property type="entry name" value="MreB_MamK-like"/>
</dbReference>
<reference evidence="5" key="1">
    <citation type="submission" date="2021-01" db="EMBL/GenBank/DDBJ databases">
        <title>Whole genome shotgun sequence of Actinoplanes capillaceus NBRC 16408.</title>
        <authorList>
            <person name="Komaki H."/>
            <person name="Tamura T."/>
        </authorList>
    </citation>
    <scope>NUCLEOTIDE SEQUENCE [LARGE SCALE GENOMIC DNA]</scope>
    <source>
        <strain evidence="5">NBRC 16408</strain>
    </source>
</reference>
<evidence type="ECO:0008006" key="6">
    <source>
        <dbReference type="Google" id="ProtNLM"/>
    </source>
</evidence>
<name>A0ABQ3WZ61_9ACTN</name>
<organism evidence="5">
    <name type="scientific">Actinoplanes campanulatus</name>
    <dbReference type="NCBI Taxonomy" id="113559"/>
    <lineage>
        <taxon>Bacteria</taxon>
        <taxon>Bacillati</taxon>
        <taxon>Actinomycetota</taxon>
        <taxon>Actinomycetes</taxon>
        <taxon>Micromonosporales</taxon>
        <taxon>Micromonosporaceae</taxon>
        <taxon>Actinoplanes</taxon>
    </lineage>
</organism>
<dbReference type="Pfam" id="PF06723">
    <property type="entry name" value="MreB_Mbl"/>
    <property type="match status" value="1"/>
</dbReference>
<evidence type="ECO:0000256" key="4">
    <source>
        <dbReference type="ARBA" id="ARBA00022840"/>
    </source>
</evidence>
<sequence length="266" mass="27455">MTIIDLPAVTGSTHRNRTSAVVSLASPTAVAVDLGSGTAGLWATHRGVISRPTGDAHTGRGLVHRGRITDVDGCATLLTRLLQHYPQPVADVDVVVACRPTLSTDTEQGLMRQVLHTAFAPRRVLLIDTVRAAAIGSGATAGDLLIVDVGAHLTETALLREGHTAAARRADIGTRDLRGTAAAERLADVVARHVDELRTVCSATSLHRATSRGVLLVGGGVSHSYLPPALSAALGSRVHRVATPRTAALNGAALAATAALRHPALS</sequence>
<gene>
    <name evidence="5" type="ORF">Aca07nite_86950</name>
</gene>
<evidence type="ECO:0000256" key="3">
    <source>
        <dbReference type="ARBA" id="ARBA00022741"/>
    </source>
</evidence>
<dbReference type="PANTHER" id="PTHR42749:SF1">
    <property type="entry name" value="CELL SHAPE-DETERMINING PROTEIN MREB"/>
    <property type="match status" value="1"/>
</dbReference>
<comment type="caution">
    <text evidence="5">The sequence shown here is derived from an EMBL/GenBank/DDBJ whole genome shotgun (WGS) entry which is preliminary data.</text>
</comment>
<dbReference type="SUPFAM" id="SSF53067">
    <property type="entry name" value="Actin-like ATPase domain"/>
    <property type="match status" value="1"/>
</dbReference>
<keyword evidence="3" id="KW-0547">Nucleotide-binding</keyword>